<organism evidence="4 5">
    <name type="scientific">Aureimonas endophytica</name>
    <dbReference type="NCBI Taxonomy" id="2027858"/>
    <lineage>
        <taxon>Bacteria</taxon>
        <taxon>Pseudomonadati</taxon>
        <taxon>Pseudomonadota</taxon>
        <taxon>Alphaproteobacteria</taxon>
        <taxon>Hyphomicrobiales</taxon>
        <taxon>Aurantimonadaceae</taxon>
        <taxon>Aureimonas</taxon>
    </lineage>
</organism>
<dbReference type="InterPro" id="IPR000160">
    <property type="entry name" value="GGDEF_dom"/>
</dbReference>
<reference evidence="4" key="1">
    <citation type="journal article" date="2014" name="Int. J. Syst. Evol. Microbiol.">
        <title>Complete genome sequence of Corynebacterium casei LMG S-19264T (=DSM 44701T), isolated from a smear-ripened cheese.</title>
        <authorList>
            <consortium name="US DOE Joint Genome Institute (JGI-PGF)"/>
            <person name="Walter F."/>
            <person name="Albersmeier A."/>
            <person name="Kalinowski J."/>
            <person name="Ruckert C."/>
        </authorList>
    </citation>
    <scope>NUCLEOTIDE SEQUENCE</scope>
    <source>
        <strain evidence="4">CGMCC 1.15367</strain>
    </source>
</reference>
<dbReference type="FunFam" id="3.30.70.270:FF:000001">
    <property type="entry name" value="Diguanylate cyclase domain protein"/>
    <property type="match status" value="1"/>
</dbReference>
<dbReference type="InterPro" id="IPR029787">
    <property type="entry name" value="Nucleotide_cyclase"/>
</dbReference>
<comment type="catalytic activity">
    <reaction evidence="2">
        <text>2 GTP = 3',3'-c-di-GMP + 2 diphosphate</text>
        <dbReference type="Rhea" id="RHEA:24898"/>
        <dbReference type="ChEBI" id="CHEBI:33019"/>
        <dbReference type="ChEBI" id="CHEBI:37565"/>
        <dbReference type="ChEBI" id="CHEBI:58805"/>
        <dbReference type="EC" id="2.7.7.65"/>
    </reaction>
</comment>
<dbReference type="PANTHER" id="PTHR45138">
    <property type="entry name" value="REGULATORY COMPONENTS OF SENSORY TRANSDUCTION SYSTEM"/>
    <property type="match status" value="1"/>
</dbReference>
<dbReference type="GO" id="GO:0052621">
    <property type="term" value="F:diguanylate cyclase activity"/>
    <property type="evidence" value="ECO:0007669"/>
    <property type="project" value="UniProtKB-EC"/>
</dbReference>
<dbReference type="PANTHER" id="PTHR45138:SF9">
    <property type="entry name" value="DIGUANYLATE CYCLASE DGCM-RELATED"/>
    <property type="match status" value="1"/>
</dbReference>
<dbReference type="SUPFAM" id="SSF55073">
    <property type="entry name" value="Nucleotide cyclase"/>
    <property type="match status" value="1"/>
</dbReference>
<accession>A0A916ZYK9</accession>
<evidence type="ECO:0000256" key="1">
    <source>
        <dbReference type="ARBA" id="ARBA00012528"/>
    </source>
</evidence>
<dbReference type="Pfam" id="PF00990">
    <property type="entry name" value="GGDEF"/>
    <property type="match status" value="1"/>
</dbReference>
<feature type="domain" description="GGDEF" evidence="3">
    <location>
        <begin position="170"/>
        <end position="301"/>
    </location>
</feature>
<evidence type="ECO:0000313" key="5">
    <source>
        <dbReference type="Proteomes" id="UP000644699"/>
    </source>
</evidence>
<dbReference type="RefSeq" id="WP_188912202.1">
    <property type="nucleotide sequence ID" value="NZ_BMIQ01000008.1"/>
</dbReference>
<proteinExistence type="predicted"/>
<name>A0A916ZYK9_9HYPH</name>
<reference evidence="4" key="2">
    <citation type="submission" date="2020-09" db="EMBL/GenBank/DDBJ databases">
        <authorList>
            <person name="Sun Q."/>
            <person name="Zhou Y."/>
        </authorList>
    </citation>
    <scope>NUCLEOTIDE SEQUENCE</scope>
    <source>
        <strain evidence="4">CGMCC 1.15367</strain>
    </source>
</reference>
<dbReference type="EMBL" id="BMIQ01000008">
    <property type="protein sequence ID" value="GGE19354.1"/>
    <property type="molecule type" value="Genomic_DNA"/>
</dbReference>
<dbReference type="PROSITE" id="PS50887">
    <property type="entry name" value="GGDEF"/>
    <property type="match status" value="1"/>
</dbReference>
<dbReference type="Gene3D" id="3.30.70.270">
    <property type="match status" value="1"/>
</dbReference>
<keyword evidence="5" id="KW-1185">Reference proteome</keyword>
<protein>
    <recommendedName>
        <fullName evidence="1">diguanylate cyclase</fullName>
        <ecNumber evidence="1">2.7.7.65</ecNumber>
    </recommendedName>
</protein>
<dbReference type="Proteomes" id="UP000644699">
    <property type="component" value="Unassembled WGS sequence"/>
</dbReference>
<evidence type="ECO:0000259" key="3">
    <source>
        <dbReference type="PROSITE" id="PS50887"/>
    </source>
</evidence>
<dbReference type="SMART" id="SM00267">
    <property type="entry name" value="GGDEF"/>
    <property type="match status" value="1"/>
</dbReference>
<dbReference type="NCBIfam" id="TIGR00254">
    <property type="entry name" value="GGDEF"/>
    <property type="match status" value="1"/>
</dbReference>
<dbReference type="EC" id="2.7.7.65" evidence="1"/>
<dbReference type="InterPro" id="IPR050469">
    <property type="entry name" value="Diguanylate_Cyclase"/>
</dbReference>
<comment type="caution">
    <text evidence="4">The sequence shown here is derived from an EMBL/GenBank/DDBJ whole genome shotgun (WGS) entry which is preliminary data.</text>
</comment>
<dbReference type="CDD" id="cd01949">
    <property type="entry name" value="GGDEF"/>
    <property type="match status" value="1"/>
</dbReference>
<evidence type="ECO:0000256" key="2">
    <source>
        <dbReference type="ARBA" id="ARBA00034247"/>
    </source>
</evidence>
<evidence type="ECO:0000313" key="4">
    <source>
        <dbReference type="EMBL" id="GGE19354.1"/>
    </source>
</evidence>
<dbReference type="AlphaFoldDB" id="A0A916ZYK9"/>
<sequence>MHDALDHILALSEDSAALIGLYDPADRLRYANAAFRAAFFVGPAETPTFAEILRRNHAAGRSTRIVQPDFEAWLASAVSRRAKLRHRRVLSDLLDGRWLSINENVLPNGWSLFVGLDVTDLRSCDLQLQSDRDAALKAAQTDELTGISNRRHIMAVLASMITGELSGPMAGGCACLLDIDHFKRINDSFGHPAGDAVITDIARALQAAIRPRDALGRVGGEEFLLVLPETSFEDGEALVEKLLRGVATRRPLVAQPSIRITCSAGLVAYRRGESVEAVYARADKALYAAKAGGRNRLCKAA</sequence>
<dbReference type="InterPro" id="IPR043128">
    <property type="entry name" value="Rev_trsase/Diguanyl_cyclase"/>
</dbReference>
<gene>
    <name evidence="4" type="ORF">GCM10011390_43230</name>
</gene>